<keyword evidence="3" id="KW-1185">Reference proteome</keyword>
<reference evidence="2" key="2">
    <citation type="submission" date="2023-02" db="EMBL/GenBank/DDBJ databases">
        <authorList>
            <person name="Swenson N.G."/>
            <person name="Wegrzyn J.L."/>
            <person name="Mcevoy S.L."/>
        </authorList>
    </citation>
    <scope>NUCLEOTIDE SEQUENCE</scope>
    <source>
        <strain evidence="2">91603</strain>
        <tissue evidence="2">Leaf</tissue>
    </source>
</reference>
<name>A0AAD5NKK4_ACENE</name>
<evidence type="ECO:0000256" key="1">
    <source>
        <dbReference type="SAM" id="MobiDB-lite"/>
    </source>
</evidence>
<comment type="caution">
    <text evidence="2">The sequence shown here is derived from an EMBL/GenBank/DDBJ whole genome shotgun (WGS) entry which is preliminary data.</text>
</comment>
<evidence type="ECO:0000313" key="3">
    <source>
        <dbReference type="Proteomes" id="UP001064489"/>
    </source>
</evidence>
<dbReference type="EMBL" id="JAJSOW010000106">
    <property type="protein sequence ID" value="KAI9162371.1"/>
    <property type="molecule type" value="Genomic_DNA"/>
</dbReference>
<accession>A0AAD5NKK4</accession>
<feature type="region of interest" description="Disordered" evidence="1">
    <location>
        <begin position="52"/>
        <end position="76"/>
    </location>
</feature>
<protein>
    <submittedName>
        <fullName evidence="2">Uncharacterized protein</fullName>
    </submittedName>
</protein>
<gene>
    <name evidence="2" type="ORF">LWI28_026642</name>
</gene>
<proteinExistence type="predicted"/>
<sequence>MIMILERLGFFLRSVTFAGKGCVFMYGSLHAFFTPECRAKQIAVDKVVAKQPRGTGNECKGRNDVKDQSGMQDRCF</sequence>
<dbReference type="Proteomes" id="UP001064489">
    <property type="component" value="Chromosome 2"/>
</dbReference>
<dbReference type="AlphaFoldDB" id="A0AAD5NKK4"/>
<evidence type="ECO:0000313" key="2">
    <source>
        <dbReference type="EMBL" id="KAI9162371.1"/>
    </source>
</evidence>
<organism evidence="2 3">
    <name type="scientific">Acer negundo</name>
    <name type="common">Box elder</name>
    <dbReference type="NCBI Taxonomy" id="4023"/>
    <lineage>
        <taxon>Eukaryota</taxon>
        <taxon>Viridiplantae</taxon>
        <taxon>Streptophyta</taxon>
        <taxon>Embryophyta</taxon>
        <taxon>Tracheophyta</taxon>
        <taxon>Spermatophyta</taxon>
        <taxon>Magnoliopsida</taxon>
        <taxon>eudicotyledons</taxon>
        <taxon>Gunneridae</taxon>
        <taxon>Pentapetalae</taxon>
        <taxon>rosids</taxon>
        <taxon>malvids</taxon>
        <taxon>Sapindales</taxon>
        <taxon>Sapindaceae</taxon>
        <taxon>Hippocastanoideae</taxon>
        <taxon>Acereae</taxon>
        <taxon>Acer</taxon>
    </lineage>
</organism>
<reference evidence="2" key="1">
    <citation type="journal article" date="2022" name="Plant J.">
        <title>Strategies of tolerance reflected in two North American maple genomes.</title>
        <authorList>
            <person name="McEvoy S.L."/>
            <person name="Sezen U.U."/>
            <person name="Trouern-Trend A."/>
            <person name="McMahon S.M."/>
            <person name="Schaberg P.G."/>
            <person name="Yang J."/>
            <person name="Wegrzyn J.L."/>
            <person name="Swenson N.G."/>
        </authorList>
    </citation>
    <scope>NUCLEOTIDE SEQUENCE</scope>
    <source>
        <strain evidence="2">91603</strain>
    </source>
</reference>